<dbReference type="EMBL" id="CP044622">
    <property type="protein sequence ID" value="QRD81304.1"/>
    <property type="molecule type" value="Genomic_DNA"/>
</dbReference>
<name>A0A7U2MCR4_ASPFN</name>
<evidence type="ECO:0000313" key="1">
    <source>
        <dbReference type="EMBL" id="QRD81304.1"/>
    </source>
</evidence>
<reference evidence="2" key="1">
    <citation type="journal article" date="2021" name="G3 (Bethesda)">
        <title>Chromosome assembled and annotated genome sequence of Aspergillus flavus NRRL 3357.</title>
        <authorList>
            <person name="Skerker J.M."/>
            <person name="Pianalto K.M."/>
            <person name="Mondo S.J."/>
            <person name="Yang K."/>
            <person name="Arkin A.P."/>
            <person name="Keller N.P."/>
            <person name="Grigoriev I.V."/>
            <person name="Louise Glass N.L."/>
        </authorList>
    </citation>
    <scope>NUCLEOTIDE SEQUENCE [LARGE SCALE GENOMIC DNA]</scope>
    <source>
        <strain evidence="2">ATCC 200026 / FGSC A1120 / IAM 13836 / NRRL 3357 / JCM 12722 / SRRC 167</strain>
    </source>
</reference>
<sequence length="170" mass="19474">MQNTIDIGWFDIDSSSAVLDHGRLPNNQYPSLSVSLGRQTKDHALQRLYNRTISRDRSQNLRSDIASLESQEPVLLADGDIMETERFHSKLKLDAGMGQPVSWDNYSAGRLLQVLWSRLVFLFPVSYIVVYDKYQQGLADRSLDSIESQWSMWYSSGDQTSCDFDRSLSR</sequence>
<dbReference type="VEuPathDB" id="FungiDB:F9C07_2054652"/>
<proteinExistence type="predicted"/>
<protein>
    <submittedName>
        <fullName evidence="1">Patatin-like phospholipase</fullName>
    </submittedName>
</protein>
<dbReference type="AlphaFoldDB" id="A0A7U2MCR4"/>
<organism evidence="1 2">
    <name type="scientific">Aspergillus flavus (strain ATCC 200026 / FGSC A1120 / IAM 13836 / NRRL 3357 / JCM 12722 / SRRC 167)</name>
    <dbReference type="NCBI Taxonomy" id="332952"/>
    <lineage>
        <taxon>Eukaryota</taxon>
        <taxon>Fungi</taxon>
        <taxon>Dikarya</taxon>
        <taxon>Ascomycota</taxon>
        <taxon>Pezizomycotina</taxon>
        <taxon>Eurotiomycetes</taxon>
        <taxon>Eurotiomycetidae</taxon>
        <taxon>Eurotiales</taxon>
        <taxon>Aspergillaceae</taxon>
        <taxon>Aspergillus</taxon>
        <taxon>Aspergillus subgen. Circumdati</taxon>
    </lineage>
</organism>
<keyword evidence="2" id="KW-1185">Reference proteome</keyword>
<accession>A0A7U2MCR4</accession>
<gene>
    <name evidence="1" type="ORF">F9C07_2054652</name>
</gene>
<evidence type="ECO:0000313" key="2">
    <source>
        <dbReference type="Proteomes" id="UP000596276"/>
    </source>
</evidence>
<dbReference type="Proteomes" id="UP000596276">
    <property type="component" value="Chromosome 2"/>
</dbReference>